<accession>A0ABV6LUQ0</accession>
<name>A0ABV6LUQ0_9ACTN</name>
<gene>
    <name evidence="1" type="ORF">ACFFIA_00420</name>
</gene>
<protein>
    <submittedName>
        <fullName evidence="1">Uncharacterized protein</fullName>
    </submittedName>
</protein>
<dbReference type="EMBL" id="JBHLUH010000003">
    <property type="protein sequence ID" value="MFC0526130.1"/>
    <property type="molecule type" value="Genomic_DNA"/>
</dbReference>
<evidence type="ECO:0000313" key="1">
    <source>
        <dbReference type="EMBL" id="MFC0526130.1"/>
    </source>
</evidence>
<dbReference type="RefSeq" id="WP_377243493.1">
    <property type="nucleotide sequence ID" value="NZ_JBHLUH010000003.1"/>
</dbReference>
<sequence length="43" mass="4574">MSSVEALLREHAPQVLAALVRRHGGFETCEAAVREALLAAATQ</sequence>
<reference evidence="1 2" key="1">
    <citation type="submission" date="2024-09" db="EMBL/GenBank/DDBJ databases">
        <authorList>
            <person name="Sun Q."/>
            <person name="Mori K."/>
        </authorList>
    </citation>
    <scope>NUCLEOTIDE SEQUENCE [LARGE SCALE GENOMIC DNA]</scope>
    <source>
        <strain evidence="1 2">TBRC 3947</strain>
    </source>
</reference>
<keyword evidence="2" id="KW-1185">Reference proteome</keyword>
<evidence type="ECO:0000313" key="2">
    <source>
        <dbReference type="Proteomes" id="UP001589867"/>
    </source>
</evidence>
<dbReference type="Proteomes" id="UP001589867">
    <property type="component" value="Unassembled WGS sequence"/>
</dbReference>
<organism evidence="1 2">
    <name type="scientific">Phytohabitans kaempferiae</name>
    <dbReference type="NCBI Taxonomy" id="1620943"/>
    <lineage>
        <taxon>Bacteria</taxon>
        <taxon>Bacillati</taxon>
        <taxon>Actinomycetota</taxon>
        <taxon>Actinomycetes</taxon>
        <taxon>Micromonosporales</taxon>
        <taxon>Micromonosporaceae</taxon>
    </lineage>
</organism>
<proteinExistence type="predicted"/>
<comment type="caution">
    <text evidence="1">The sequence shown here is derived from an EMBL/GenBank/DDBJ whole genome shotgun (WGS) entry which is preliminary data.</text>
</comment>